<keyword evidence="1" id="KW-0863">Zinc-finger</keyword>
<evidence type="ECO:0000313" key="5">
    <source>
        <dbReference type="RefSeq" id="XP_015072516.1"/>
    </source>
</evidence>
<dbReference type="SMART" id="SM00343">
    <property type="entry name" value="ZnF_C2HC"/>
    <property type="match status" value="1"/>
</dbReference>
<proteinExistence type="predicted"/>
<feature type="compositionally biased region" description="Basic and acidic residues" evidence="2">
    <location>
        <begin position="93"/>
        <end position="103"/>
    </location>
</feature>
<feature type="region of interest" description="Disordered" evidence="2">
    <location>
        <begin position="74"/>
        <end position="110"/>
    </location>
</feature>
<reference evidence="5" key="2">
    <citation type="submission" date="2025-08" db="UniProtKB">
        <authorList>
            <consortium name="RefSeq"/>
        </authorList>
    </citation>
    <scope>IDENTIFICATION</scope>
</reference>
<name>A0ABM1GKV4_SOLPN</name>
<gene>
    <name evidence="5" type="primary">LOC107016614</name>
</gene>
<evidence type="ECO:0000259" key="3">
    <source>
        <dbReference type="PROSITE" id="PS50158"/>
    </source>
</evidence>
<dbReference type="InterPro" id="IPR001878">
    <property type="entry name" value="Znf_CCHC"/>
</dbReference>
<sequence>MTNEEIREALLALARSMNTHVNRGIEPRVNAVEITMTSRFRDFVRMNPPIFLDSKAYVYAQSIEESKLSRISRNLMRSGPSEKNQPRFKKRAPIQDEPRDPKVKLQKGSGSQNGKLIWVTCGKKNYGKCLVGNGNCFGCGKDGHKVRDCPTIAARGKEGKKVPPSVLDDDVPRKNRFYAIWAKGSKPDEDDVGKS</sequence>
<evidence type="ECO:0000313" key="4">
    <source>
        <dbReference type="Proteomes" id="UP000694930"/>
    </source>
</evidence>
<dbReference type="Gene3D" id="4.10.60.10">
    <property type="entry name" value="Zinc finger, CCHC-type"/>
    <property type="match status" value="1"/>
</dbReference>
<feature type="domain" description="CCHC-type" evidence="3">
    <location>
        <begin position="136"/>
        <end position="150"/>
    </location>
</feature>
<dbReference type="Proteomes" id="UP000694930">
    <property type="component" value="Chromosome 4"/>
</dbReference>
<keyword evidence="1" id="KW-0862">Zinc</keyword>
<organism evidence="4 5">
    <name type="scientific">Solanum pennellii</name>
    <name type="common">Tomato</name>
    <name type="synonym">Lycopersicon pennellii</name>
    <dbReference type="NCBI Taxonomy" id="28526"/>
    <lineage>
        <taxon>Eukaryota</taxon>
        <taxon>Viridiplantae</taxon>
        <taxon>Streptophyta</taxon>
        <taxon>Embryophyta</taxon>
        <taxon>Tracheophyta</taxon>
        <taxon>Spermatophyta</taxon>
        <taxon>Magnoliopsida</taxon>
        <taxon>eudicotyledons</taxon>
        <taxon>Gunneridae</taxon>
        <taxon>Pentapetalae</taxon>
        <taxon>asterids</taxon>
        <taxon>lamiids</taxon>
        <taxon>Solanales</taxon>
        <taxon>Solanaceae</taxon>
        <taxon>Solanoideae</taxon>
        <taxon>Solaneae</taxon>
        <taxon>Solanum</taxon>
        <taxon>Solanum subgen. Lycopersicon</taxon>
    </lineage>
</organism>
<dbReference type="GeneID" id="107016614"/>
<keyword evidence="4" id="KW-1185">Reference proteome</keyword>
<protein>
    <submittedName>
        <fullName evidence="5">Uncharacterized protein LOC107016614</fullName>
    </submittedName>
</protein>
<dbReference type="RefSeq" id="XP_015072516.1">
    <property type="nucleotide sequence ID" value="XM_015217030.1"/>
</dbReference>
<keyword evidence="1" id="KW-0479">Metal-binding</keyword>
<dbReference type="InterPro" id="IPR036875">
    <property type="entry name" value="Znf_CCHC_sf"/>
</dbReference>
<dbReference type="PROSITE" id="PS50158">
    <property type="entry name" value="ZF_CCHC"/>
    <property type="match status" value="1"/>
</dbReference>
<evidence type="ECO:0000256" key="2">
    <source>
        <dbReference type="SAM" id="MobiDB-lite"/>
    </source>
</evidence>
<reference evidence="4" key="1">
    <citation type="journal article" date="2014" name="Nat. Genet.">
        <title>The genome of the stress-tolerant wild tomato species Solanum pennellii.</title>
        <authorList>
            <person name="Bolger A."/>
            <person name="Scossa F."/>
            <person name="Bolger M.E."/>
            <person name="Lanz C."/>
            <person name="Maumus F."/>
            <person name="Tohge T."/>
            <person name="Quesneville H."/>
            <person name="Alseekh S."/>
            <person name="Sorensen I."/>
            <person name="Lichtenstein G."/>
            <person name="Fich E.A."/>
            <person name="Conte M."/>
            <person name="Keller H."/>
            <person name="Schneeberger K."/>
            <person name="Schwacke R."/>
            <person name="Ofner I."/>
            <person name="Vrebalov J."/>
            <person name="Xu Y."/>
            <person name="Osorio S."/>
            <person name="Aflitos S.A."/>
            <person name="Schijlen E."/>
            <person name="Jimenez-Gomez J.M."/>
            <person name="Ryngajllo M."/>
            <person name="Kimura S."/>
            <person name="Kumar R."/>
            <person name="Koenig D."/>
            <person name="Headland L.R."/>
            <person name="Maloof J.N."/>
            <person name="Sinha N."/>
            <person name="van Ham R.C."/>
            <person name="Lankhorst R.K."/>
            <person name="Mao L."/>
            <person name="Vogel A."/>
            <person name="Arsova B."/>
            <person name="Panstruga R."/>
            <person name="Fei Z."/>
            <person name="Rose J.K."/>
            <person name="Zamir D."/>
            <person name="Carrari F."/>
            <person name="Giovannoni J.J."/>
            <person name="Weigel D."/>
            <person name="Usadel B."/>
            <person name="Fernie A.R."/>
        </authorList>
    </citation>
    <scope>NUCLEOTIDE SEQUENCE [LARGE SCALE GENOMIC DNA]</scope>
    <source>
        <strain evidence="4">cv. LA0716</strain>
    </source>
</reference>
<accession>A0ABM1GKV4</accession>
<dbReference type="SUPFAM" id="SSF57756">
    <property type="entry name" value="Retrovirus zinc finger-like domains"/>
    <property type="match status" value="1"/>
</dbReference>
<evidence type="ECO:0000256" key="1">
    <source>
        <dbReference type="PROSITE-ProRule" id="PRU00047"/>
    </source>
</evidence>